<dbReference type="EMBL" id="VSSQ01000067">
    <property type="protein sequence ID" value="MPL72549.1"/>
    <property type="molecule type" value="Genomic_DNA"/>
</dbReference>
<protein>
    <submittedName>
        <fullName evidence="1">Uncharacterized protein</fullName>
    </submittedName>
</protein>
<name>A0A644U0W0_9ZZZZ</name>
<evidence type="ECO:0000313" key="1">
    <source>
        <dbReference type="EMBL" id="MPL72549.1"/>
    </source>
</evidence>
<comment type="caution">
    <text evidence="1">The sequence shown here is derived from an EMBL/GenBank/DDBJ whole genome shotgun (WGS) entry which is preliminary data.</text>
</comment>
<proteinExistence type="predicted"/>
<dbReference type="AlphaFoldDB" id="A0A644U0W0"/>
<accession>A0A644U0W0</accession>
<sequence length="84" mass="9935">MNGTEYLRRIKFSCPVCLNSVTEKIWLADPEDLERVTMNCPVCGSPTMRIDSPDDDIKFFAYLDMRRSINERIDEQMEETYDYL</sequence>
<organism evidence="1">
    <name type="scientific">bioreactor metagenome</name>
    <dbReference type="NCBI Taxonomy" id="1076179"/>
    <lineage>
        <taxon>unclassified sequences</taxon>
        <taxon>metagenomes</taxon>
        <taxon>ecological metagenomes</taxon>
    </lineage>
</organism>
<gene>
    <name evidence="1" type="ORF">SDC9_18334</name>
</gene>
<reference evidence="1" key="1">
    <citation type="submission" date="2019-08" db="EMBL/GenBank/DDBJ databases">
        <authorList>
            <person name="Kucharzyk K."/>
            <person name="Murdoch R.W."/>
            <person name="Higgins S."/>
            <person name="Loffler F."/>
        </authorList>
    </citation>
    <scope>NUCLEOTIDE SEQUENCE</scope>
</reference>